<dbReference type="RefSeq" id="WP_213111664.1">
    <property type="nucleotide sequence ID" value="NZ_JAGYPJ010000001.1"/>
</dbReference>
<dbReference type="GO" id="GO:0033765">
    <property type="term" value="F:steroid dehydrogenase activity, acting on the CH-CH group of donors"/>
    <property type="evidence" value="ECO:0007669"/>
    <property type="project" value="UniProtKB-ARBA"/>
</dbReference>
<dbReference type="NCBIfam" id="NF005978">
    <property type="entry name" value="PRK08071.1"/>
    <property type="match status" value="1"/>
</dbReference>
<evidence type="ECO:0000313" key="15">
    <source>
        <dbReference type="EMBL" id="MBS4201158.1"/>
    </source>
</evidence>
<dbReference type="Proteomes" id="UP000682713">
    <property type="component" value="Unassembled WGS sequence"/>
</dbReference>
<dbReference type="SUPFAM" id="SSF51905">
    <property type="entry name" value="FAD/NAD(P)-binding domain"/>
    <property type="match status" value="1"/>
</dbReference>
<dbReference type="PANTHER" id="PTHR42716">
    <property type="entry name" value="L-ASPARTATE OXIDASE"/>
    <property type="match status" value="1"/>
</dbReference>
<dbReference type="InterPro" id="IPR015939">
    <property type="entry name" value="Fum_Rdtase/Succ_DH_flav-like_C"/>
</dbReference>
<dbReference type="Gene3D" id="1.20.58.100">
    <property type="entry name" value="Fumarate reductase/succinate dehydrogenase flavoprotein-like, C-terminal domain"/>
    <property type="match status" value="1"/>
</dbReference>
<evidence type="ECO:0000256" key="3">
    <source>
        <dbReference type="ARBA" id="ARBA00008562"/>
    </source>
</evidence>
<dbReference type="SUPFAM" id="SSF46977">
    <property type="entry name" value="Succinate dehydrogenase/fumarate reductase flavoprotein C-terminal domain"/>
    <property type="match status" value="1"/>
</dbReference>
<accession>A0A942TPR5</accession>
<dbReference type="InterPro" id="IPR027477">
    <property type="entry name" value="Succ_DH/fumarate_Rdtase_cat_sf"/>
</dbReference>
<evidence type="ECO:0000256" key="6">
    <source>
        <dbReference type="ARBA" id="ARBA00022630"/>
    </source>
</evidence>
<evidence type="ECO:0000256" key="5">
    <source>
        <dbReference type="ARBA" id="ARBA00021901"/>
    </source>
</evidence>
<dbReference type="Pfam" id="PF00890">
    <property type="entry name" value="FAD_binding_2"/>
    <property type="match status" value="1"/>
</dbReference>
<dbReference type="NCBIfam" id="TIGR00551">
    <property type="entry name" value="nadB"/>
    <property type="match status" value="1"/>
</dbReference>
<protein>
    <recommendedName>
        <fullName evidence="5 11">L-aspartate oxidase</fullName>
        <ecNumber evidence="4 11">1.4.3.16</ecNumber>
    </recommendedName>
</protein>
<comment type="catalytic activity">
    <reaction evidence="10">
        <text>L-aspartate + O2 = iminosuccinate + H2O2</text>
        <dbReference type="Rhea" id="RHEA:25876"/>
        <dbReference type="ChEBI" id="CHEBI:15379"/>
        <dbReference type="ChEBI" id="CHEBI:16240"/>
        <dbReference type="ChEBI" id="CHEBI:29991"/>
        <dbReference type="ChEBI" id="CHEBI:77875"/>
        <dbReference type="EC" id="1.4.3.16"/>
    </reaction>
    <physiologicalReaction direction="left-to-right" evidence="10">
        <dbReference type="Rhea" id="RHEA:25877"/>
    </physiologicalReaction>
</comment>
<evidence type="ECO:0000256" key="12">
    <source>
        <dbReference type="RuleBase" id="RU362049"/>
    </source>
</evidence>
<evidence type="ECO:0000256" key="4">
    <source>
        <dbReference type="ARBA" id="ARBA00012173"/>
    </source>
</evidence>
<evidence type="ECO:0000313" key="16">
    <source>
        <dbReference type="Proteomes" id="UP000682713"/>
    </source>
</evidence>
<feature type="domain" description="Fumarate reductase/succinate dehydrogenase flavoprotein-like C-terminal" evidence="14">
    <location>
        <begin position="414"/>
        <end position="514"/>
    </location>
</feature>
<proteinExistence type="inferred from homology"/>
<evidence type="ECO:0000256" key="10">
    <source>
        <dbReference type="ARBA" id="ARBA00048305"/>
    </source>
</evidence>
<keyword evidence="7 12" id="KW-0662">Pyridine nucleotide biosynthesis</keyword>
<comment type="caution">
    <text evidence="15">The sequence shown here is derived from an EMBL/GenBank/DDBJ whole genome shotgun (WGS) entry which is preliminary data.</text>
</comment>
<dbReference type="GO" id="GO:0008734">
    <property type="term" value="F:L-aspartate oxidase activity"/>
    <property type="evidence" value="ECO:0007669"/>
    <property type="project" value="UniProtKB-UniRule"/>
</dbReference>
<dbReference type="EMBL" id="JAGYPJ010000001">
    <property type="protein sequence ID" value="MBS4201158.1"/>
    <property type="molecule type" value="Genomic_DNA"/>
</dbReference>
<dbReference type="FunFam" id="3.90.700.10:FF:000002">
    <property type="entry name" value="L-aspartate oxidase"/>
    <property type="match status" value="1"/>
</dbReference>
<evidence type="ECO:0000256" key="7">
    <source>
        <dbReference type="ARBA" id="ARBA00022642"/>
    </source>
</evidence>
<dbReference type="SUPFAM" id="SSF56425">
    <property type="entry name" value="Succinate dehydrogenase/fumarate reductase flavoprotein, catalytic domain"/>
    <property type="match status" value="1"/>
</dbReference>
<comment type="similarity">
    <text evidence="3 12">Belongs to the FAD-dependent oxidoreductase 2 family. NadB subfamily.</text>
</comment>
<comment type="cofactor">
    <cofactor evidence="1 12">
        <name>FAD</name>
        <dbReference type="ChEBI" id="CHEBI:57692"/>
    </cofactor>
</comment>
<dbReference type="InterPro" id="IPR005288">
    <property type="entry name" value="NadB"/>
</dbReference>
<evidence type="ECO:0000256" key="11">
    <source>
        <dbReference type="NCBIfam" id="TIGR00551"/>
    </source>
</evidence>
<organism evidence="15 16">
    <name type="scientific">Lederbergia citrisecunda</name>
    <dbReference type="NCBI Taxonomy" id="2833583"/>
    <lineage>
        <taxon>Bacteria</taxon>
        <taxon>Bacillati</taxon>
        <taxon>Bacillota</taxon>
        <taxon>Bacilli</taxon>
        <taxon>Bacillales</taxon>
        <taxon>Bacillaceae</taxon>
        <taxon>Lederbergia</taxon>
    </lineage>
</organism>
<keyword evidence="6 12" id="KW-0285">Flavoprotein</keyword>
<dbReference type="PANTHER" id="PTHR42716:SF2">
    <property type="entry name" value="L-ASPARTATE OXIDASE, CHLOROPLASTIC"/>
    <property type="match status" value="1"/>
</dbReference>
<dbReference type="GO" id="GO:0034628">
    <property type="term" value="P:'de novo' NAD+ biosynthetic process from L-aspartate"/>
    <property type="evidence" value="ECO:0007669"/>
    <property type="project" value="TreeGrafter"/>
</dbReference>
<dbReference type="GO" id="GO:0005737">
    <property type="term" value="C:cytoplasm"/>
    <property type="evidence" value="ECO:0007669"/>
    <property type="project" value="UniProtKB-SubCell"/>
</dbReference>
<dbReference type="InterPro" id="IPR037099">
    <property type="entry name" value="Fum_R/Succ_DH_flav-like_C_sf"/>
</dbReference>
<evidence type="ECO:0000256" key="9">
    <source>
        <dbReference type="ARBA" id="ARBA00023002"/>
    </source>
</evidence>
<sequence length="522" mass="57487">MEMYDVLIVGSGVAALQLATLLRRDKKVMIITKSTIKNANSYLAQGGIAAAIGLGDDPLKHFADTLEAGRFHNNDASVREILNEAPSLISGFFNLFDKDQDGALHLGLEGAHSKSRIVHSGGDATGKHLIEHLIRNLAGNITVEENIFAYELIVDQNQKHCIGVKAKNEKGNIQFFHANYVVLATGGCGQVYSFTSNAPTVTGDGIAMAYLAGVEIVDMEFVQFHPTLLYKDGETKGLISEAVRGEGAILITEDGTPIMEGIHPLKDLAPRHVVSQTILNVIERGHEVYLDIRNIKNFENRFPSITVMCQKSGIDLSEGKIPVVPGSHFLMGGIKTDLIGRSSLEGLFAIGEASCTGLHGANRLASNSLLEGLYQGKKLAEFINSNPKKYPIPEFTKPCQTQHVKKTFLLDVETLKDTMMKRVGIVRSIELLEKQIDWLKQLNVNELSILDSYSVQDIQAIFMYINACLITEAALTRTESRGGHFRSDFPYEDEIWCKKLIIQKHKGEVEIYHEQGEAALVN</sequence>
<evidence type="ECO:0000256" key="1">
    <source>
        <dbReference type="ARBA" id="ARBA00001974"/>
    </source>
</evidence>
<keyword evidence="8 12" id="KW-0274">FAD</keyword>
<dbReference type="Gene3D" id="3.50.50.60">
    <property type="entry name" value="FAD/NAD(P)-binding domain"/>
    <property type="match status" value="1"/>
</dbReference>
<evidence type="ECO:0000256" key="8">
    <source>
        <dbReference type="ARBA" id="ARBA00022827"/>
    </source>
</evidence>
<reference evidence="15 16" key="1">
    <citation type="submission" date="2021-05" db="EMBL/GenBank/DDBJ databases">
        <title>Novel Bacillus species.</title>
        <authorList>
            <person name="Liu G."/>
        </authorList>
    </citation>
    <scope>NUCLEOTIDE SEQUENCE [LARGE SCALE GENOMIC DNA]</scope>
    <source>
        <strain evidence="15 16">FJAT-49732</strain>
    </source>
</reference>
<comment type="pathway">
    <text evidence="2 12">Cofactor biosynthesis; NAD(+) biosynthesis; iminoaspartate from L-aspartate (oxidase route): step 1/1.</text>
</comment>
<dbReference type="EC" id="1.4.3.16" evidence="4 11"/>
<name>A0A942TPR5_9BACI</name>
<keyword evidence="16" id="KW-1185">Reference proteome</keyword>
<dbReference type="InterPro" id="IPR003953">
    <property type="entry name" value="FAD-dep_OxRdtase_2_FAD-bd"/>
</dbReference>
<feature type="domain" description="FAD-dependent oxidoreductase 2 FAD-binding" evidence="13">
    <location>
        <begin position="5"/>
        <end position="369"/>
    </location>
</feature>
<gene>
    <name evidence="15" type="primary">nadB</name>
    <name evidence="15" type="ORF">KHA93_16080</name>
</gene>
<evidence type="ECO:0000259" key="13">
    <source>
        <dbReference type="Pfam" id="PF00890"/>
    </source>
</evidence>
<evidence type="ECO:0000256" key="2">
    <source>
        <dbReference type="ARBA" id="ARBA00004950"/>
    </source>
</evidence>
<comment type="function">
    <text evidence="12">Catalyzes the oxidation of L-aspartate to iminoaspartate.</text>
</comment>
<dbReference type="Gene3D" id="3.90.700.10">
    <property type="entry name" value="Succinate dehydrogenase/fumarate reductase flavoprotein, catalytic domain"/>
    <property type="match status" value="1"/>
</dbReference>
<comment type="subcellular location">
    <subcellularLocation>
        <location evidence="12">Cytoplasm</location>
    </subcellularLocation>
</comment>
<dbReference type="AlphaFoldDB" id="A0A942TPR5"/>
<evidence type="ECO:0000259" key="14">
    <source>
        <dbReference type="Pfam" id="PF02910"/>
    </source>
</evidence>
<keyword evidence="9 12" id="KW-0560">Oxidoreductase</keyword>
<dbReference type="Pfam" id="PF02910">
    <property type="entry name" value="Succ_DH_flav_C"/>
    <property type="match status" value="1"/>
</dbReference>
<dbReference type="InterPro" id="IPR036188">
    <property type="entry name" value="FAD/NAD-bd_sf"/>
</dbReference>